<dbReference type="PANTHER" id="PTHR33169:SF14">
    <property type="entry name" value="TRANSCRIPTIONAL REGULATOR RV3488"/>
    <property type="match status" value="1"/>
</dbReference>
<dbReference type="PANTHER" id="PTHR33169">
    <property type="entry name" value="PADR-FAMILY TRANSCRIPTIONAL REGULATOR"/>
    <property type="match status" value="1"/>
</dbReference>
<evidence type="ECO:0000259" key="1">
    <source>
        <dbReference type="Pfam" id="PF03551"/>
    </source>
</evidence>
<dbReference type="OrthoDB" id="122286at2"/>
<dbReference type="Gene3D" id="1.10.10.10">
    <property type="entry name" value="Winged helix-like DNA-binding domain superfamily/Winged helix DNA-binding domain"/>
    <property type="match status" value="1"/>
</dbReference>
<proteinExistence type="predicted"/>
<dbReference type="EMBL" id="CP066007">
    <property type="protein sequence ID" value="QQB47059.1"/>
    <property type="molecule type" value="Genomic_DNA"/>
</dbReference>
<dbReference type="AlphaFoldDB" id="A0A7T4EGP0"/>
<evidence type="ECO:0000313" key="3">
    <source>
        <dbReference type="Proteomes" id="UP000596145"/>
    </source>
</evidence>
<evidence type="ECO:0000313" key="2">
    <source>
        <dbReference type="EMBL" id="QQB47059.1"/>
    </source>
</evidence>
<reference evidence="2 3" key="1">
    <citation type="submission" date="2020-12" db="EMBL/GenBank/DDBJ databases">
        <title>FDA dAtabase for Regulatory Grade micrObial Sequences (FDA-ARGOS): Supporting development and validation of Infectious Disease Dx tests.</title>
        <authorList>
            <person name="Sproer C."/>
            <person name="Gronow S."/>
            <person name="Severitt S."/>
            <person name="Schroder I."/>
            <person name="Tallon L."/>
            <person name="Sadzewicz L."/>
            <person name="Zhao X."/>
            <person name="Boylan J."/>
            <person name="Ott S."/>
            <person name="Bowen H."/>
            <person name="Vavikolanu K."/>
            <person name="Mehta A."/>
            <person name="Aluvathingal J."/>
            <person name="Nadendla S."/>
            <person name="Lowell S."/>
            <person name="Myers T."/>
            <person name="Yan Y."/>
            <person name="Sichtig H."/>
        </authorList>
    </citation>
    <scope>NUCLEOTIDE SEQUENCE [LARGE SCALE GENOMIC DNA]</scope>
    <source>
        <strain evidence="2 3">FDAARGOS_1053</strain>
    </source>
</reference>
<feature type="domain" description="Transcription regulator PadR N-terminal" evidence="1">
    <location>
        <begin position="14"/>
        <end position="84"/>
    </location>
</feature>
<name>A0A7T4EGP0_9CORY</name>
<dbReference type="Pfam" id="PF03551">
    <property type="entry name" value="PadR"/>
    <property type="match status" value="1"/>
</dbReference>
<dbReference type="InterPro" id="IPR036390">
    <property type="entry name" value="WH_DNA-bd_sf"/>
</dbReference>
<gene>
    <name evidence="2" type="ORF">I6I10_03885</name>
</gene>
<dbReference type="GeneID" id="92761137"/>
<dbReference type="Proteomes" id="UP000596145">
    <property type="component" value="Chromosome"/>
</dbReference>
<accession>A0A7T4EGP0</accession>
<dbReference type="RefSeq" id="WP_070740553.1">
    <property type="nucleotide sequence ID" value="NZ_CP066007.1"/>
</dbReference>
<dbReference type="SUPFAM" id="SSF46785">
    <property type="entry name" value="Winged helix' DNA-binding domain"/>
    <property type="match status" value="1"/>
</dbReference>
<dbReference type="InterPro" id="IPR052509">
    <property type="entry name" value="Metal_resp_DNA-bind_regulator"/>
</dbReference>
<organism evidence="2 3">
    <name type="scientific">Corynebacterium glucuronolyticum</name>
    <dbReference type="NCBI Taxonomy" id="39791"/>
    <lineage>
        <taxon>Bacteria</taxon>
        <taxon>Bacillati</taxon>
        <taxon>Actinomycetota</taxon>
        <taxon>Actinomycetes</taxon>
        <taxon>Mycobacteriales</taxon>
        <taxon>Corynebacteriaceae</taxon>
        <taxon>Corynebacterium</taxon>
    </lineage>
</organism>
<protein>
    <submittedName>
        <fullName evidence="2">PadR family transcriptional regulator</fullName>
    </submittedName>
</protein>
<dbReference type="InterPro" id="IPR036388">
    <property type="entry name" value="WH-like_DNA-bd_sf"/>
</dbReference>
<dbReference type="InterPro" id="IPR005149">
    <property type="entry name" value="Tscrpt_reg_PadR_N"/>
</dbReference>
<sequence>MDSQLRKGVLEMVVLTLLAKQPSYGGELLERLAAKDLDVSEGTLYPLLSRVKKAGYVDTSWEPSPSGPPRKIYTVTTSGKNHLTDLTSQWQRFSASVSALVGKD</sequence>